<dbReference type="SUPFAM" id="SSF51182">
    <property type="entry name" value="RmlC-like cupins"/>
    <property type="match status" value="1"/>
</dbReference>
<sequence length="407" mass="45640">MNILVTGSNGFVGRNLVESLKSIRDGKDRRPEYRSLLPIEIYECDKDTPSDELANYCEMADFVFNLAGENRPIDPKMFVEGNCGFLTNLLTMLERAGNNPPVMLASSVQASLLGRYANSEYGASKREAEKRLFDYSQKHASTVYVFRFPNLYGKWCRPNYNSAIATFCDAIANDRPYSVSDPSVVLELLYIDDLIEGMLQCLLGRVERCDYDGTALVPCATGSFCYIPSTDSASLGEIISLLEEFKESRYSLMLPQAAKGTFANKLFATFESYYSPAALAYPLEAHADDRGAFAEFLRTDDCGQLSVNYSKPGVTKGNHWHNTKWEKFLVVSGEALIRLRKIGRDTKGLPYPVQEYRVCGSRPEVVEMAPGYTHSITNTSQDNDLVTVMWANEPFDPNCPDTYYEEV</sequence>
<accession>A0A4T9T934</accession>
<evidence type="ECO:0000259" key="2">
    <source>
        <dbReference type="Pfam" id="PF14667"/>
    </source>
</evidence>
<dbReference type="AlphaFoldDB" id="A0A4T9T934"/>
<comment type="caution">
    <text evidence="3">The sequence shown here is derived from an EMBL/GenBank/DDBJ whole genome shotgun (WGS) entry which is preliminary data.</text>
</comment>
<dbReference type="RefSeq" id="WP_136845525.1">
    <property type="nucleotide sequence ID" value="NZ_CANSOV010000003.1"/>
</dbReference>
<dbReference type="InterPro" id="IPR036291">
    <property type="entry name" value="NAD(P)-bd_dom_sf"/>
</dbReference>
<dbReference type="EMBL" id="SSTM01000002">
    <property type="protein sequence ID" value="TJW11361.1"/>
    <property type="molecule type" value="Genomic_DNA"/>
</dbReference>
<organism evidence="3 4">
    <name type="scientific">Parvibacter caecicola</name>
    <dbReference type="NCBI Taxonomy" id="747645"/>
    <lineage>
        <taxon>Bacteria</taxon>
        <taxon>Bacillati</taxon>
        <taxon>Actinomycetota</taxon>
        <taxon>Coriobacteriia</taxon>
        <taxon>Coriobacteriales</taxon>
        <taxon>Coriobacteriaceae</taxon>
        <taxon>Parvibacter</taxon>
    </lineage>
</organism>
<evidence type="ECO:0000259" key="1">
    <source>
        <dbReference type="Pfam" id="PF01370"/>
    </source>
</evidence>
<dbReference type="SUPFAM" id="SSF51735">
    <property type="entry name" value="NAD(P)-binding Rossmann-fold domains"/>
    <property type="match status" value="1"/>
</dbReference>
<reference evidence="3 4" key="1">
    <citation type="submission" date="2019-04" db="EMBL/GenBank/DDBJ databases">
        <title>Microbes associate with the intestines of laboratory mice.</title>
        <authorList>
            <person name="Navarre W."/>
            <person name="Wong E."/>
            <person name="Huang K.C."/>
            <person name="Tropini C."/>
            <person name="Ng K."/>
            <person name="Yu B."/>
        </authorList>
    </citation>
    <scope>NUCLEOTIDE SEQUENCE [LARGE SCALE GENOMIC DNA]</scope>
    <source>
        <strain evidence="3 4">NM48_B13</strain>
    </source>
</reference>
<keyword evidence="4" id="KW-1185">Reference proteome</keyword>
<dbReference type="Pfam" id="PF01370">
    <property type="entry name" value="Epimerase"/>
    <property type="match status" value="1"/>
</dbReference>
<feature type="domain" description="Capsular polysaccharide assembling protein CapF C-terminal" evidence="2">
    <location>
        <begin position="286"/>
        <end position="403"/>
    </location>
</feature>
<dbReference type="CDD" id="cd07007">
    <property type="entry name" value="cupin_CapF-like_C"/>
    <property type="match status" value="1"/>
</dbReference>
<dbReference type="PANTHER" id="PTHR43245:SF55">
    <property type="entry name" value="NAD(P)-BINDING DOMAIN-CONTAINING PROTEIN"/>
    <property type="match status" value="1"/>
</dbReference>
<dbReference type="InterPro" id="IPR029303">
    <property type="entry name" value="CapF_C"/>
</dbReference>
<dbReference type="InterPro" id="IPR001509">
    <property type="entry name" value="Epimerase_deHydtase"/>
</dbReference>
<dbReference type="PANTHER" id="PTHR43245">
    <property type="entry name" value="BIFUNCTIONAL POLYMYXIN RESISTANCE PROTEIN ARNA"/>
    <property type="match status" value="1"/>
</dbReference>
<dbReference type="Proteomes" id="UP000309454">
    <property type="component" value="Unassembled WGS sequence"/>
</dbReference>
<protein>
    <submittedName>
        <fullName evidence="3">SDR family oxidoreductase</fullName>
    </submittedName>
</protein>
<gene>
    <name evidence="3" type="ORF">E5982_03910</name>
</gene>
<evidence type="ECO:0000313" key="4">
    <source>
        <dbReference type="Proteomes" id="UP000309454"/>
    </source>
</evidence>
<evidence type="ECO:0000313" key="3">
    <source>
        <dbReference type="EMBL" id="TJW11361.1"/>
    </source>
</evidence>
<dbReference type="InterPro" id="IPR050177">
    <property type="entry name" value="Lipid_A_modif_metabolic_enz"/>
</dbReference>
<proteinExistence type="predicted"/>
<feature type="domain" description="NAD-dependent epimerase/dehydratase" evidence="1">
    <location>
        <begin position="3"/>
        <end position="202"/>
    </location>
</feature>
<dbReference type="Gene3D" id="3.40.50.720">
    <property type="entry name" value="NAD(P)-binding Rossmann-like Domain"/>
    <property type="match status" value="1"/>
</dbReference>
<dbReference type="InterPro" id="IPR014710">
    <property type="entry name" value="RmlC-like_jellyroll"/>
</dbReference>
<dbReference type="OrthoDB" id="9801785at2"/>
<dbReference type="Gene3D" id="2.60.120.10">
    <property type="entry name" value="Jelly Rolls"/>
    <property type="match status" value="1"/>
</dbReference>
<dbReference type="InterPro" id="IPR011051">
    <property type="entry name" value="RmlC_Cupin_sf"/>
</dbReference>
<name>A0A4T9T934_9ACTN</name>
<dbReference type="Pfam" id="PF14667">
    <property type="entry name" value="Polysacc_synt_C"/>
    <property type="match status" value="1"/>
</dbReference>